<dbReference type="CDD" id="cd01299">
    <property type="entry name" value="Met_dep_hydrolase_A"/>
    <property type="match status" value="1"/>
</dbReference>
<dbReference type="InterPro" id="IPR057744">
    <property type="entry name" value="OTAase-like"/>
</dbReference>
<evidence type="ECO:0000313" key="3">
    <source>
        <dbReference type="EMBL" id="CAK9093899.1"/>
    </source>
</evidence>
<comment type="caution">
    <text evidence="3">The sequence shown here is derived from an EMBL/GenBank/DDBJ whole genome shotgun (WGS) entry which is preliminary data.</text>
</comment>
<accession>A0ABP0R021</accession>
<organism evidence="3 4">
    <name type="scientific">Durusdinium trenchii</name>
    <dbReference type="NCBI Taxonomy" id="1381693"/>
    <lineage>
        <taxon>Eukaryota</taxon>
        <taxon>Sar</taxon>
        <taxon>Alveolata</taxon>
        <taxon>Dinophyceae</taxon>
        <taxon>Suessiales</taxon>
        <taxon>Symbiodiniaceae</taxon>
        <taxon>Durusdinium</taxon>
    </lineage>
</organism>
<protein>
    <submittedName>
        <fullName evidence="3">Uncharacterized protein YJL213W</fullName>
    </submittedName>
</protein>
<keyword evidence="4" id="KW-1185">Reference proteome</keyword>
<evidence type="ECO:0000259" key="1">
    <source>
        <dbReference type="Pfam" id="PF01979"/>
    </source>
</evidence>
<dbReference type="InterPro" id="IPR032466">
    <property type="entry name" value="Metal_Hydrolase"/>
</dbReference>
<dbReference type="Pfam" id="PF01979">
    <property type="entry name" value="Amidohydro_1"/>
    <property type="match status" value="1"/>
</dbReference>
<name>A0ABP0R021_9DINO</name>
<dbReference type="InterPro" id="IPR051781">
    <property type="entry name" value="Metallo-dep_Hydrolase"/>
</dbReference>
<dbReference type="Gene3D" id="3.20.20.140">
    <property type="entry name" value="Metal-dependent hydrolases"/>
    <property type="match status" value="1"/>
</dbReference>
<dbReference type="EMBL" id="CAXAMM010040529">
    <property type="protein sequence ID" value="CAK9093833.1"/>
    <property type="molecule type" value="Genomic_DNA"/>
</dbReference>
<gene>
    <name evidence="2" type="ORF">SCF082_LOCUS44122</name>
    <name evidence="3" type="ORF">SCF082_LOCUS44153</name>
</gene>
<reference evidence="3 4" key="1">
    <citation type="submission" date="2024-02" db="EMBL/GenBank/DDBJ databases">
        <authorList>
            <person name="Chen Y."/>
            <person name="Shah S."/>
            <person name="Dougan E. K."/>
            <person name="Thang M."/>
            <person name="Chan C."/>
        </authorList>
    </citation>
    <scope>NUCLEOTIDE SEQUENCE [LARGE SCALE GENOMIC DNA]</scope>
</reference>
<proteinExistence type="predicted"/>
<dbReference type="SUPFAM" id="SSF51338">
    <property type="entry name" value="Composite domain of metallo-dependent hydrolases"/>
    <property type="match status" value="1"/>
</dbReference>
<dbReference type="EMBL" id="CAXAMM010040540">
    <property type="protein sequence ID" value="CAK9093899.1"/>
    <property type="molecule type" value="Genomic_DNA"/>
</dbReference>
<evidence type="ECO:0000313" key="4">
    <source>
        <dbReference type="Proteomes" id="UP001642464"/>
    </source>
</evidence>
<dbReference type="Proteomes" id="UP001642464">
    <property type="component" value="Unassembled WGS sequence"/>
</dbReference>
<dbReference type="InterPro" id="IPR011059">
    <property type="entry name" value="Metal-dep_hydrolase_composite"/>
</dbReference>
<dbReference type="Gene3D" id="2.30.40.10">
    <property type="entry name" value="Urease, subunit C, domain 1"/>
    <property type="match status" value="1"/>
</dbReference>
<evidence type="ECO:0000313" key="2">
    <source>
        <dbReference type="EMBL" id="CAK9093833.1"/>
    </source>
</evidence>
<dbReference type="InterPro" id="IPR006680">
    <property type="entry name" value="Amidohydro-rel"/>
</dbReference>
<sequence length="450" mass="48793">MPEFFPAYRKERNQKPILFKNARIYDGSDVLTEPKDVLVLGNLIQDVGSNISSDHWSAVTVDCSGYTLMPGLIDMHSHLCIQEGMLEGRDTYDQMAMGAMCGQDCVDYLLQGFTTCRDAGGNVLGIAKAINDGRLPGPRIFASGAFLSQTGGHGDTGCGFDQPNDQDQLERNGFSHIVDGRPQMLKAARNNLRNGATQLKIMAGGGCASAFDPIHMTQFTEDEMRAAVEVAKDYGTYVLAHAYHDDSINRCLDAGVRCIEHGFLMSESTMKRIADVGAAISLQCVMSMEAFAEPEKITFFNKDQKKKAGMVAAGAKKMMEYARKYRPLIVSGGDMFGGIAQHRQADNIITLVTLAGFSPAEALRTATGDAAKVLAWSGGMTPYKDGHLGVVESGAYADLILVDGNPLEDITCLKRDRVAVVVKDGVCYKYMMPPGRANPETDLSPELRKG</sequence>
<dbReference type="SUPFAM" id="SSF51556">
    <property type="entry name" value="Metallo-dependent hydrolases"/>
    <property type="match status" value="1"/>
</dbReference>
<feature type="domain" description="Amidohydrolase-related" evidence="1">
    <location>
        <begin position="67"/>
        <end position="425"/>
    </location>
</feature>
<dbReference type="PANTHER" id="PTHR43135:SF3">
    <property type="entry name" value="ALPHA-D-RIBOSE 1-METHYLPHOSPHONATE 5-TRIPHOSPHATE DIPHOSPHATASE"/>
    <property type="match status" value="1"/>
</dbReference>
<dbReference type="PANTHER" id="PTHR43135">
    <property type="entry name" value="ALPHA-D-RIBOSE 1-METHYLPHOSPHONATE 5-TRIPHOSPHATE DIPHOSPHATASE"/>
    <property type="match status" value="1"/>
</dbReference>